<gene>
    <name evidence="2" type="ORF">JKP88DRAFT_5017</name>
</gene>
<sequence length="145" mass="15821">MAQGTFKSTGLKGKAGKPQIKKGGKHVAATKASAGLGRVGGKAGMKKGKFNVAPRKPDALQAYKKEKEVTKQIHKQLITQTAAKAISNQEKMELGDIRGSGKALVKEMRRDALTRKKSRIEEKLLAAKEKLDKLDQREETKKPSK</sequence>
<dbReference type="AlphaFoldDB" id="A0A836CMQ4"/>
<dbReference type="EMBL" id="JAFCMP010000008">
    <property type="protein sequence ID" value="KAG5192250.1"/>
    <property type="molecule type" value="Genomic_DNA"/>
</dbReference>
<evidence type="ECO:0000256" key="1">
    <source>
        <dbReference type="SAM" id="MobiDB-lite"/>
    </source>
</evidence>
<comment type="caution">
    <text evidence="2">The sequence shown here is derived from an EMBL/GenBank/DDBJ whole genome shotgun (WGS) entry which is preliminary data.</text>
</comment>
<accession>A0A836CMQ4</accession>
<dbReference type="Proteomes" id="UP000664859">
    <property type="component" value="Unassembled WGS sequence"/>
</dbReference>
<name>A0A836CMQ4_9STRA</name>
<reference evidence="2" key="1">
    <citation type="submission" date="2021-02" db="EMBL/GenBank/DDBJ databases">
        <title>First Annotated Genome of the Yellow-green Alga Tribonema minus.</title>
        <authorList>
            <person name="Mahan K.M."/>
        </authorList>
    </citation>
    <scope>NUCLEOTIDE SEQUENCE</scope>
    <source>
        <strain evidence="2">UTEX B ZZ1240</strain>
    </source>
</reference>
<feature type="region of interest" description="Disordered" evidence="1">
    <location>
        <begin position="1"/>
        <end position="51"/>
    </location>
</feature>
<proteinExistence type="predicted"/>
<protein>
    <submittedName>
        <fullName evidence="2">Uncharacterized protein</fullName>
    </submittedName>
</protein>
<evidence type="ECO:0000313" key="3">
    <source>
        <dbReference type="Proteomes" id="UP000664859"/>
    </source>
</evidence>
<feature type="region of interest" description="Disordered" evidence="1">
    <location>
        <begin position="125"/>
        <end position="145"/>
    </location>
</feature>
<organism evidence="2 3">
    <name type="scientific">Tribonema minus</name>
    <dbReference type="NCBI Taxonomy" id="303371"/>
    <lineage>
        <taxon>Eukaryota</taxon>
        <taxon>Sar</taxon>
        <taxon>Stramenopiles</taxon>
        <taxon>Ochrophyta</taxon>
        <taxon>PX clade</taxon>
        <taxon>Xanthophyceae</taxon>
        <taxon>Tribonematales</taxon>
        <taxon>Tribonemataceae</taxon>
        <taxon>Tribonema</taxon>
    </lineage>
</organism>
<keyword evidence="3" id="KW-1185">Reference proteome</keyword>
<evidence type="ECO:0000313" key="2">
    <source>
        <dbReference type="EMBL" id="KAG5192250.1"/>
    </source>
</evidence>